<organism evidence="4 5">
    <name type="scientific">Rhizobium favelukesii</name>
    <dbReference type="NCBI Taxonomy" id="348824"/>
    <lineage>
        <taxon>Bacteria</taxon>
        <taxon>Pseudomonadati</taxon>
        <taxon>Pseudomonadota</taxon>
        <taxon>Alphaproteobacteria</taxon>
        <taxon>Hyphomicrobiales</taxon>
        <taxon>Rhizobiaceae</taxon>
        <taxon>Rhizobium/Agrobacterium group</taxon>
        <taxon>Rhizobium</taxon>
    </lineage>
</organism>
<keyword evidence="2 4" id="KW-0012">Acyltransferase</keyword>
<dbReference type="EMBL" id="HG916854">
    <property type="protein sequence ID" value="CDM60840.1"/>
    <property type="molecule type" value="Genomic_DNA"/>
</dbReference>
<accession>W6RKJ8</accession>
<dbReference type="HOGENOM" id="CLU_136030_0_0_5"/>
<dbReference type="InterPro" id="IPR016181">
    <property type="entry name" value="Acyl_CoA_acyltransferase"/>
</dbReference>
<evidence type="ECO:0000313" key="5">
    <source>
        <dbReference type="Proteomes" id="UP000019443"/>
    </source>
</evidence>
<dbReference type="CDD" id="cd04301">
    <property type="entry name" value="NAT_SF"/>
    <property type="match status" value="1"/>
</dbReference>
<name>W6RKJ8_9HYPH</name>
<dbReference type="Proteomes" id="UP000019443">
    <property type="component" value="Plasmid pLPU83c"/>
</dbReference>
<keyword evidence="1 4" id="KW-0808">Transferase</keyword>
<dbReference type="AlphaFoldDB" id="W6RKJ8"/>
<geneLocation type="plasmid" evidence="4 5">
    <name>pLPU83c</name>
</geneLocation>
<dbReference type="EC" id="2.3.1.48" evidence="4"/>
<feature type="domain" description="N-acetyltransferase" evidence="3">
    <location>
        <begin position="14"/>
        <end position="184"/>
    </location>
</feature>
<protein>
    <submittedName>
        <fullName evidence="4">GCN5-related N-acetyltransferase</fullName>
        <ecNumber evidence="4">2.3.1.48</ecNumber>
    </submittedName>
</protein>
<evidence type="ECO:0000313" key="4">
    <source>
        <dbReference type="EMBL" id="CDM60840.1"/>
    </source>
</evidence>
<dbReference type="Gene3D" id="3.40.630.30">
    <property type="match status" value="1"/>
</dbReference>
<evidence type="ECO:0000256" key="2">
    <source>
        <dbReference type="ARBA" id="ARBA00023315"/>
    </source>
</evidence>
<dbReference type="InterPro" id="IPR000182">
    <property type="entry name" value="GNAT_dom"/>
</dbReference>
<dbReference type="PATRIC" id="fig|348824.6.peg.4990"/>
<dbReference type="PANTHER" id="PTHR43877">
    <property type="entry name" value="AMINOALKYLPHOSPHONATE N-ACETYLTRANSFERASE-RELATED-RELATED"/>
    <property type="match status" value="1"/>
</dbReference>
<reference evidence="4" key="1">
    <citation type="submission" date="2013-11" db="EMBL/GenBank/DDBJ databases">
        <title>Draft genome sequence of the broad-host-range Rhizobium sp. LPU83 strain, a member of the low-genetic diversity Oregon-like Rhizobium sp. group.</title>
        <authorList>
            <person name="Wibberg D."/>
            <person name="Puehler A."/>
            <person name="Schlueter A."/>
        </authorList>
    </citation>
    <scope>NUCLEOTIDE SEQUENCE [LARGE SCALE GENOMIC DNA]</scope>
    <source>
        <strain evidence="4">LPU83</strain>
        <plasmid evidence="4">pLPU83c</plasmid>
    </source>
</reference>
<evidence type="ECO:0000256" key="1">
    <source>
        <dbReference type="ARBA" id="ARBA00022679"/>
    </source>
</evidence>
<proteinExistence type="predicted"/>
<dbReference type="GO" id="GO:0061733">
    <property type="term" value="F:protein-lysine-acetyltransferase activity"/>
    <property type="evidence" value="ECO:0007669"/>
    <property type="project" value="UniProtKB-EC"/>
</dbReference>
<sequence>MERMTETAADQDAVTVRPAVPADAQLLGIWGAALVALHHQFDAARFFGAGSATPSKYASFLERELGRPDAVVLVAEDRGSLVGYVYAAHEGRDYMSLRGPAGVIHDLFVDPARRGKGIGRSLLEAAIYDLKSNGAELLVLSTAYRNQAAQSLFAAVGFRPTMIEMTYGADKRRPKNALSTDRDR</sequence>
<gene>
    <name evidence="4" type="ORF">LPU83_pLPU83c_0278</name>
</gene>
<dbReference type="PROSITE" id="PS51186">
    <property type="entry name" value="GNAT"/>
    <property type="match status" value="1"/>
</dbReference>
<keyword evidence="4" id="KW-0614">Plasmid</keyword>
<evidence type="ECO:0000259" key="3">
    <source>
        <dbReference type="PROSITE" id="PS51186"/>
    </source>
</evidence>
<keyword evidence="5" id="KW-1185">Reference proteome</keyword>
<dbReference type="KEGG" id="rhl:LPU83_pLPU83c_0278"/>
<dbReference type="SUPFAM" id="SSF55729">
    <property type="entry name" value="Acyl-CoA N-acyltransferases (Nat)"/>
    <property type="match status" value="1"/>
</dbReference>
<dbReference type="Pfam" id="PF00583">
    <property type="entry name" value="Acetyltransf_1"/>
    <property type="match status" value="1"/>
</dbReference>
<dbReference type="InterPro" id="IPR050832">
    <property type="entry name" value="Bact_Acetyltransf"/>
</dbReference>